<name>A0AAQ4CNY2_9CREN</name>
<dbReference type="Proteomes" id="UP001319921">
    <property type="component" value="Chromosome"/>
</dbReference>
<organism evidence="2 3">
    <name type="scientific">Saccharolobus caldissimus</name>
    <dbReference type="NCBI Taxonomy" id="1702097"/>
    <lineage>
        <taxon>Archaea</taxon>
        <taxon>Thermoproteota</taxon>
        <taxon>Thermoprotei</taxon>
        <taxon>Sulfolobales</taxon>
        <taxon>Sulfolobaceae</taxon>
        <taxon>Saccharolobus</taxon>
    </lineage>
</organism>
<feature type="transmembrane region" description="Helical" evidence="1">
    <location>
        <begin position="12"/>
        <end position="33"/>
    </location>
</feature>
<keyword evidence="1" id="KW-0812">Transmembrane</keyword>
<feature type="transmembrane region" description="Helical" evidence="1">
    <location>
        <begin position="45"/>
        <end position="63"/>
    </location>
</feature>
<sequence>MLFSCMNNSYSLITWILILAPLTVFLIITVWVISILDISPQWKPTIPIVVGFATLFLLIGVFIRTKFGKFAL</sequence>
<proteinExistence type="predicted"/>
<accession>A0AAQ4CNY2</accession>
<dbReference type="AlphaFoldDB" id="A0AAQ4CNY2"/>
<evidence type="ECO:0000313" key="3">
    <source>
        <dbReference type="Proteomes" id="UP001319921"/>
    </source>
</evidence>
<evidence type="ECO:0000313" key="2">
    <source>
        <dbReference type="EMBL" id="BDB97513.1"/>
    </source>
</evidence>
<reference evidence="2 3" key="1">
    <citation type="journal article" date="2022" name="Microbiol. Resour. Announc.">
        <title>Complete Genome Sequence of the Hyperthermophilic and Acidophilic Archaeon Saccharolobus caldissimus Strain HS-3T.</title>
        <authorList>
            <person name="Sakai H.D."/>
            <person name="Kurosawa N."/>
        </authorList>
    </citation>
    <scope>NUCLEOTIDE SEQUENCE [LARGE SCALE GENOMIC DNA]</scope>
    <source>
        <strain evidence="2 3">JCM32116</strain>
    </source>
</reference>
<dbReference type="EMBL" id="AP025226">
    <property type="protein sequence ID" value="BDB97513.1"/>
    <property type="molecule type" value="Genomic_DNA"/>
</dbReference>
<keyword evidence="3" id="KW-1185">Reference proteome</keyword>
<evidence type="ECO:0000256" key="1">
    <source>
        <dbReference type="SAM" id="Phobius"/>
    </source>
</evidence>
<dbReference type="KEGG" id="scas:SACC_05300"/>
<keyword evidence="1" id="KW-1133">Transmembrane helix</keyword>
<gene>
    <name evidence="2" type="ORF">SACC_05300</name>
</gene>
<protein>
    <submittedName>
        <fullName evidence="2">Uncharacterized protein</fullName>
    </submittedName>
</protein>
<keyword evidence="1" id="KW-0472">Membrane</keyword>